<reference evidence="3" key="1">
    <citation type="submission" date="2021-07" db="EMBL/GenBank/DDBJ databases">
        <authorList>
            <person name="Catto M.A."/>
            <person name="Jacobson A."/>
            <person name="Kennedy G."/>
            <person name="Labadie P."/>
            <person name="Hunt B.G."/>
            <person name="Srinivasan R."/>
        </authorList>
    </citation>
    <scope>NUCLEOTIDE SEQUENCE</scope>
    <source>
        <strain evidence="3">PL_HMW_Pooled</strain>
        <tissue evidence="3">Head</tissue>
    </source>
</reference>
<organism evidence="3 4">
    <name type="scientific">Frankliniella fusca</name>
    <dbReference type="NCBI Taxonomy" id="407009"/>
    <lineage>
        <taxon>Eukaryota</taxon>
        <taxon>Metazoa</taxon>
        <taxon>Ecdysozoa</taxon>
        <taxon>Arthropoda</taxon>
        <taxon>Hexapoda</taxon>
        <taxon>Insecta</taxon>
        <taxon>Pterygota</taxon>
        <taxon>Neoptera</taxon>
        <taxon>Paraneoptera</taxon>
        <taxon>Thysanoptera</taxon>
        <taxon>Terebrantia</taxon>
        <taxon>Thripoidea</taxon>
        <taxon>Thripidae</taxon>
        <taxon>Frankliniella</taxon>
    </lineage>
</organism>
<name>A0AAE1H4S2_9NEOP</name>
<proteinExistence type="predicted"/>
<feature type="region of interest" description="Disordered" evidence="1">
    <location>
        <begin position="139"/>
        <end position="159"/>
    </location>
</feature>
<sequence length="445" mass="51064">MVIYLPLLFADGNPTSLERATAAQLEKFIPFMLDCCPDRPSVNTSIRPPSWWPFSIPYQFPLSPNCNPQQWLAHLKEVICRCYEYYGCEHVLRFCSRLADLPPGFLRYKENSQGFISIYNKASNKLIVTFKKKNQIYDRQAGSPTKPSLLPRKPKGPPKDQQIEDIYLCNYCDEEFTCAKNAVHHEGVCKGKIDQEVQNEEVDQASAMRYFGLGLSDSCRKEGGEKRKTSLRLTARSYMSIPVSSPLGRKMSSNVSPLKEADKMEYIQKLESCCGSQKLINVSSLPKRTRKFGVVHHRTSRKKFEHRWTHTYCFNRAQREERKITLRTGLNKRARLLLKKCKKAIVLLERLPLLDPLALHAAAALDYQNRLKSIPCDEPLFQSIDLVSDDECCDNVIGRESFSYEERSADSFFNSSSDHKRSLKDWSPVYHRTLPHTSLLPIAPV</sequence>
<evidence type="ECO:0000313" key="4">
    <source>
        <dbReference type="Proteomes" id="UP001219518"/>
    </source>
</evidence>
<evidence type="ECO:0000256" key="1">
    <source>
        <dbReference type="SAM" id="MobiDB-lite"/>
    </source>
</evidence>
<keyword evidence="3" id="KW-0238">DNA-binding</keyword>
<dbReference type="EMBL" id="JAHWGI010000383">
    <property type="protein sequence ID" value="KAK3914548.1"/>
    <property type="molecule type" value="Genomic_DNA"/>
</dbReference>
<protein>
    <submittedName>
        <fullName evidence="3">DNA-binding protein Ewg</fullName>
    </submittedName>
</protein>
<comment type="caution">
    <text evidence="3">The sequence shown here is derived from an EMBL/GenBank/DDBJ whole genome shotgun (WGS) entry which is preliminary data.</text>
</comment>
<keyword evidence="4" id="KW-1185">Reference proteome</keyword>
<accession>A0AAE1H4S2</accession>
<feature type="domain" description="Nuclear respiratory factor 1 NLS/DNA-binding dimerisation" evidence="2">
    <location>
        <begin position="4"/>
        <end position="92"/>
    </location>
</feature>
<evidence type="ECO:0000259" key="2">
    <source>
        <dbReference type="Pfam" id="PF10491"/>
    </source>
</evidence>
<gene>
    <name evidence="3" type="ORF">KUF71_005344</name>
</gene>
<dbReference type="Pfam" id="PF10491">
    <property type="entry name" value="Nrf1_DNA-bind"/>
    <property type="match status" value="1"/>
</dbReference>
<reference evidence="3" key="2">
    <citation type="journal article" date="2023" name="BMC Genomics">
        <title>Pest status, molecular evolution, and epigenetic factors derived from the genome assembly of Frankliniella fusca, a thysanopteran phytovirus vector.</title>
        <authorList>
            <person name="Catto M.A."/>
            <person name="Labadie P.E."/>
            <person name="Jacobson A.L."/>
            <person name="Kennedy G.G."/>
            <person name="Srinivasan R."/>
            <person name="Hunt B.G."/>
        </authorList>
    </citation>
    <scope>NUCLEOTIDE SEQUENCE</scope>
    <source>
        <strain evidence="3">PL_HMW_Pooled</strain>
    </source>
</reference>
<dbReference type="GO" id="GO:0003677">
    <property type="term" value="F:DNA binding"/>
    <property type="evidence" value="ECO:0007669"/>
    <property type="project" value="UniProtKB-KW"/>
</dbReference>
<evidence type="ECO:0000313" key="3">
    <source>
        <dbReference type="EMBL" id="KAK3914548.1"/>
    </source>
</evidence>
<dbReference type="Proteomes" id="UP001219518">
    <property type="component" value="Unassembled WGS sequence"/>
</dbReference>
<dbReference type="AlphaFoldDB" id="A0AAE1H4S2"/>
<dbReference type="InterPro" id="IPR019525">
    <property type="entry name" value="Nrf1_NLS/DNA-bd_dimer"/>
</dbReference>